<dbReference type="InterPro" id="IPR057246">
    <property type="entry name" value="CARBOXYPEPT_ZN_1"/>
</dbReference>
<dbReference type="CDD" id="cd00118">
    <property type="entry name" value="LysM"/>
    <property type="match status" value="1"/>
</dbReference>
<keyword evidence="7" id="KW-0482">Metalloprotease</keyword>
<dbReference type="CDD" id="cd06229">
    <property type="entry name" value="M14_Endopeptidase_I"/>
    <property type="match status" value="1"/>
</dbReference>
<feature type="active site" description="Proton donor/acceptor" evidence="8">
    <location>
        <position position="367"/>
    </location>
</feature>
<keyword evidence="6" id="KW-0862">Zinc</keyword>
<dbReference type="PROSITE" id="PS52035">
    <property type="entry name" value="PEPTIDASE_M14"/>
    <property type="match status" value="1"/>
</dbReference>
<dbReference type="SUPFAM" id="SSF54106">
    <property type="entry name" value="LysM domain"/>
    <property type="match status" value="1"/>
</dbReference>
<name>A0AAW5E5N7_9BACI</name>
<dbReference type="SMART" id="SM00631">
    <property type="entry name" value="Zn_pept"/>
    <property type="match status" value="1"/>
</dbReference>
<keyword evidence="4" id="KW-0479">Metal-binding</keyword>
<evidence type="ECO:0000313" key="12">
    <source>
        <dbReference type="EMBL" id="MCH1624925.1"/>
    </source>
</evidence>
<dbReference type="Gene3D" id="3.40.630.10">
    <property type="entry name" value="Zn peptidases"/>
    <property type="match status" value="1"/>
</dbReference>
<dbReference type="PANTHER" id="PTHR11705">
    <property type="entry name" value="PROTEASE FAMILY M14 CARBOXYPEPTIDASE A,B"/>
    <property type="match status" value="1"/>
</dbReference>
<evidence type="ECO:0000256" key="8">
    <source>
        <dbReference type="PROSITE-ProRule" id="PRU01379"/>
    </source>
</evidence>
<dbReference type="PANTHER" id="PTHR11705:SF143">
    <property type="entry name" value="SLL0236 PROTEIN"/>
    <property type="match status" value="1"/>
</dbReference>
<comment type="similarity">
    <text evidence="2 8">Belongs to the peptidase M14 family.</text>
</comment>
<dbReference type="Proteomes" id="UP001431131">
    <property type="component" value="Unassembled WGS sequence"/>
</dbReference>
<evidence type="ECO:0000256" key="6">
    <source>
        <dbReference type="ARBA" id="ARBA00022833"/>
    </source>
</evidence>
<keyword evidence="3" id="KW-0645">Protease</keyword>
<dbReference type="InterPro" id="IPR034274">
    <property type="entry name" value="ENP1_M14_CPD"/>
</dbReference>
<dbReference type="GO" id="GO:0008270">
    <property type="term" value="F:zinc ion binding"/>
    <property type="evidence" value="ECO:0007669"/>
    <property type="project" value="InterPro"/>
</dbReference>
<dbReference type="SMART" id="SM00257">
    <property type="entry name" value="LysM"/>
    <property type="match status" value="2"/>
</dbReference>
<dbReference type="InterPro" id="IPR000834">
    <property type="entry name" value="Peptidase_M14"/>
</dbReference>
<dbReference type="GO" id="GO:0004181">
    <property type="term" value="F:metallocarboxypeptidase activity"/>
    <property type="evidence" value="ECO:0007669"/>
    <property type="project" value="InterPro"/>
</dbReference>
<evidence type="ECO:0000256" key="7">
    <source>
        <dbReference type="ARBA" id="ARBA00023049"/>
    </source>
</evidence>
<evidence type="ECO:0000256" key="1">
    <source>
        <dbReference type="ARBA" id="ARBA00001947"/>
    </source>
</evidence>
<evidence type="ECO:0000259" key="10">
    <source>
        <dbReference type="PROSITE" id="PS51782"/>
    </source>
</evidence>
<dbReference type="InterPro" id="IPR018392">
    <property type="entry name" value="LysM"/>
</dbReference>
<dbReference type="GO" id="GO:0005615">
    <property type="term" value="C:extracellular space"/>
    <property type="evidence" value="ECO:0007669"/>
    <property type="project" value="TreeGrafter"/>
</dbReference>
<dbReference type="SUPFAM" id="SSF53187">
    <property type="entry name" value="Zn-dependent exopeptidases"/>
    <property type="match status" value="1"/>
</dbReference>
<proteinExistence type="inferred from homology"/>
<reference evidence="12" key="1">
    <citation type="submission" date="2022-02" db="EMBL/GenBank/DDBJ databases">
        <title>Fredinandcohnia quinoae sp. nov. isolated from Chenopodium quinoa seeds.</title>
        <authorList>
            <person name="Saati-Santamaria Z."/>
            <person name="Flores-Felix J.D."/>
            <person name="Igual J.M."/>
            <person name="Velazquez E."/>
            <person name="Garcia-Fraile P."/>
            <person name="Martinez-Molina E."/>
        </authorList>
    </citation>
    <scope>NUCLEOTIDE SEQUENCE</scope>
    <source>
        <strain evidence="12">SECRCQ15</strain>
    </source>
</reference>
<dbReference type="AlphaFoldDB" id="A0AAW5E5N7"/>
<accession>A0AAW5E5N7</accession>
<evidence type="ECO:0000259" key="11">
    <source>
        <dbReference type="PROSITE" id="PS52035"/>
    </source>
</evidence>
<dbReference type="GO" id="GO:0006508">
    <property type="term" value="P:proteolysis"/>
    <property type="evidence" value="ECO:0007669"/>
    <property type="project" value="UniProtKB-KW"/>
</dbReference>
<evidence type="ECO:0000256" key="5">
    <source>
        <dbReference type="ARBA" id="ARBA00022801"/>
    </source>
</evidence>
<dbReference type="RefSeq" id="WP_240253751.1">
    <property type="nucleotide sequence ID" value="NZ_JAKTTI010000006.1"/>
</dbReference>
<evidence type="ECO:0000256" key="9">
    <source>
        <dbReference type="SAM" id="MobiDB-lite"/>
    </source>
</evidence>
<evidence type="ECO:0000256" key="4">
    <source>
        <dbReference type="ARBA" id="ARBA00022723"/>
    </source>
</evidence>
<keyword evidence="5" id="KW-0378">Hydrolase</keyword>
<dbReference type="PROSITE" id="PS51782">
    <property type="entry name" value="LYSM"/>
    <property type="match status" value="2"/>
</dbReference>
<feature type="domain" description="LysM" evidence="10">
    <location>
        <begin position="1"/>
        <end position="45"/>
    </location>
</feature>
<dbReference type="PROSITE" id="PS00132">
    <property type="entry name" value="CARBOXYPEPT_ZN_1"/>
    <property type="match status" value="1"/>
</dbReference>
<dbReference type="Pfam" id="PF01476">
    <property type="entry name" value="LysM"/>
    <property type="match status" value="2"/>
</dbReference>
<dbReference type="Pfam" id="PF00246">
    <property type="entry name" value="Peptidase_M14"/>
    <property type="match status" value="1"/>
</dbReference>
<keyword evidence="13" id="KW-1185">Reference proteome</keyword>
<dbReference type="InterPro" id="IPR036779">
    <property type="entry name" value="LysM_dom_sf"/>
</dbReference>
<organism evidence="12 13">
    <name type="scientific">Fredinandcohnia quinoae</name>
    <dbReference type="NCBI Taxonomy" id="2918902"/>
    <lineage>
        <taxon>Bacteria</taxon>
        <taxon>Bacillati</taxon>
        <taxon>Bacillota</taxon>
        <taxon>Bacilli</taxon>
        <taxon>Bacillales</taxon>
        <taxon>Bacillaceae</taxon>
        <taxon>Fredinandcohnia</taxon>
    </lineage>
</organism>
<dbReference type="Gene3D" id="3.10.350.10">
    <property type="entry name" value="LysM domain"/>
    <property type="match status" value="1"/>
</dbReference>
<comment type="cofactor">
    <cofactor evidence="1">
        <name>Zn(2+)</name>
        <dbReference type="ChEBI" id="CHEBI:29105"/>
    </cofactor>
</comment>
<gene>
    <name evidence="12" type="ORF">MJG50_06265</name>
</gene>
<feature type="domain" description="Peptidase M14" evidence="11">
    <location>
        <begin position="108"/>
        <end position="395"/>
    </location>
</feature>
<evidence type="ECO:0000256" key="3">
    <source>
        <dbReference type="ARBA" id="ARBA00022670"/>
    </source>
</evidence>
<evidence type="ECO:0000313" key="13">
    <source>
        <dbReference type="Proteomes" id="UP001431131"/>
    </source>
</evidence>
<feature type="domain" description="LysM" evidence="10">
    <location>
        <begin position="51"/>
        <end position="95"/>
    </location>
</feature>
<dbReference type="EMBL" id="JAKTTI010000006">
    <property type="protein sequence ID" value="MCH1624925.1"/>
    <property type="molecule type" value="Genomic_DNA"/>
</dbReference>
<protein>
    <submittedName>
        <fullName evidence="12">M14 family metallopeptidase</fullName>
    </submittedName>
</protein>
<feature type="region of interest" description="Disordered" evidence="9">
    <location>
        <begin position="265"/>
        <end position="285"/>
    </location>
</feature>
<sequence>MKVLIRNGDSFWYYSQLFKVPLQLILDSNKSLDPTNLQIGIEIEIPGFEMMEYKVKFGDTFWKLAKSIAILPDGLSLMNPDVDPEHLAVDEIINIPTRIISPIVNANRPYDYQMMMDDIKKLHAIYPFIRCEVIGNSVLGNNIPEIQIGSGAKVVHINGSFHANEWITTNVIMKFLNDYLLALTNMSPIRGMSIQPFYFDTMLSIVPMVNPDGVDLVLNGPPEHEPHKSKVVEINEGSLHFQNWKANIRGVDLNNQFPAKWEIEKERKLPKSPSPRDYPGDAPLTEPEVNAMVKLTKERKFTRVLAFHTQGEEIYWGYEGLEPPNSQLIVNEFSRVSGYKAVRYVDSHAGYKDWFIQEWQQPGFTIELGEGVNPLPLTQFNEIYQESLGILLAGIYM</sequence>
<evidence type="ECO:0000256" key="2">
    <source>
        <dbReference type="ARBA" id="ARBA00005988"/>
    </source>
</evidence>
<comment type="caution">
    <text evidence="12">The sequence shown here is derived from an EMBL/GenBank/DDBJ whole genome shotgun (WGS) entry which is preliminary data.</text>
</comment>